<dbReference type="PANTHER" id="PTHR43003">
    <property type="entry name" value="DNA-3-METHYLADENINE GLYCOSYLASE"/>
    <property type="match status" value="1"/>
</dbReference>
<keyword evidence="8" id="KW-1185">Reference proteome</keyword>
<evidence type="ECO:0000313" key="8">
    <source>
        <dbReference type="Proteomes" id="UP000236197"/>
    </source>
</evidence>
<dbReference type="Gene3D" id="1.10.340.30">
    <property type="entry name" value="Hypothetical protein, domain 2"/>
    <property type="match status" value="1"/>
</dbReference>
<dbReference type="Pfam" id="PF00730">
    <property type="entry name" value="HhH-GPD"/>
    <property type="match status" value="1"/>
</dbReference>
<comment type="catalytic activity">
    <reaction evidence="1">
        <text>Hydrolysis of alkylated DNA, releasing 3-methyladenine, 3-methylguanine, 7-methylguanine and 7-methyladenine.</text>
        <dbReference type="EC" id="3.2.2.21"/>
    </reaction>
</comment>
<dbReference type="GO" id="GO:0005737">
    <property type="term" value="C:cytoplasm"/>
    <property type="evidence" value="ECO:0007669"/>
    <property type="project" value="TreeGrafter"/>
</dbReference>
<evidence type="ECO:0000256" key="2">
    <source>
        <dbReference type="ARBA" id="ARBA00010817"/>
    </source>
</evidence>
<reference evidence="8" key="1">
    <citation type="submission" date="2018-01" db="EMBL/GenBank/DDBJ databases">
        <title>Rubneribacter badeniensis gen. nov., sp. nov., and Colonibacter rubneri, gen. nov., sp. nov., WGS of new members of the Eggerthellaceae.</title>
        <authorList>
            <person name="Danylec N."/>
            <person name="Stoll D.A."/>
            <person name="Doetsch A."/>
            <person name="Kulling S.E."/>
            <person name="Huch M."/>
        </authorList>
    </citation>
    <scope>NUCLEOTIDE SEQUENCE [LARGE SCALE GENOMIC DNA]</scope>
    <source>
        <strain evidence="8">ResAG-96</strain>
    </source>
</reference>
<dbReference type="EMBL" id="PPEK01000017">
    <property type="protein sequence ID" value="PNV66924.1"/>
    <property type="molecule type" value="Genomic_DNA"/>
</dbReference>
<dbReference type="PANTHER" id="PTHR43003:SF5">
    <property type="entry name" value="DNA-3-METHYLADENINE GLYCOSYLASE"/>
    <property type="match status" value="1"/>
</dbReference>
<dbReference type="GO" id="GO:0032993">
    <property type="term" value="C:protein-DNA complex"/>
    <property type="evidence" value="ECO:0007669"/>
    <property type="project" value="TreeGrafter"/>
</dbReference>
<evidence type="ECO:0000256" key="1">
    <source>
        <dbReference type="ARBA" id="ARBA00000086"/>
    </source>
</evidence>
<dbReference type="Gene3D" id="1.10.1670.40">
    <property type="match status" value="1"/>
</dbReference>
<keyword evidence="5" id="KW-0234">DNA repair</keyword>
<gene>
    <name evidence="7" type="ORF">C2L71_10770</name>
</gene>
<dbReference type="GO" id="GO:0008725">
    <property type="term" value="F:DNA-3-methyladenine glycosylase activity"/>
    <property type="evidence" value="ECO:0007669"/>
    <property type="project" value="TreeGrafter"/>
</dbReference>
<evidence type="ECO:0000259" key="6">
    <source>
        <dbReference type="SMART" id="SM00478"/>
    </source>
</evidence>
<dbReference type="GO" id="GO:0006285">
    <property type="term" value="P:base-excision repair, AP site formation"/>
    <property type="evidence" value="ECO:0007669"/>
    <property type="project" value="TreeGrafter"/>
</dbReference>
<sequence>MGRELRYFEYGDEETSYLAARDPRMAEAIEAVGFIRREVHPDLFAALVNAIMGQQISTKAQATIWKRMTDSLGDVTPECIDALSNDELQAFGLSFRKVSYIKGAAKRVLAGELDLDAIAALPDDEVRRELSGLPGIGAWTAEMLMTFSLQRPDIMSFGDLAIQRGLRMLHHHRRITPELFAKYRRRYSPYGTVASLYLWEIAGGAVSGLRDWAPKTKPKQEGRS</sequence>
<dbReference type="InterPro" id="IPR011257">
    <property type="entry name" value="DNA_glycosylase"/>
</dbReference>
<dbReference type="OrthoDB" id="9811249at2"/>
<evidence type="ECO:0000256" key="5">
    <source>
        <dbReference type="ARBA" id="ARBA00023204"/>
    </source>
</evidence>
<dbReference type="SUPFAM" id="SSF48150">
    <property type="entry name" value="DNA-glycosylase"/>
    <property type="match status" value="1"/>
</dbReference>
<feature type="domain" description="HhH-GPD" evidence="6">
    <location>
        <begin position="52"/>
        <end position="206"/>
    </location>
</feature>
<evidence type="ECO:0000256" key="4">
    <source>
        <dbReference type="ARBA" id="ARBA00022763"/>
    </source>
</evidence>
<dbReference type="InterPro" id="IPR051912">
    <property type="entry name" value="Alkylbase_DNA_Glycosylase/TA"/>
</dbReference>
<organism evidence="7 8">
    <name type="scientific">Enteroscipio rubneri</name>
    <dbReference type="NCBI Taxonomy" id="2070686"/>
    <lineage>
        <taxon>Bacteria</taxon>
        <taxon>Bacillati</taxon>
        <taxon>Actinomycetota</taxon>
        <taxon>Coriobacteriia</taxon>
        <taxon>Eggerthellales</taxon>
        <taxon>Eggerthellaceae</taxon>
        <taxon>Enteroscipio</taxon>
    </lineage>
</organism>
<dbReference type="AlphaFoldDB" id="A0A2K2U9H0"/>
<accession>A0A2K2U9H0</accession>
<protein>
    <recommendedName>
        <fullName evidence="3">DNA-3-methyladenine glycosylase II</fullName>
        <ecNumber evidence="3">3.2.2.21</ecNumber>
    </recommendedName>
</protein>
<keyword evidence="4" id="KW-0227">DNA damage</keyword>
<dbReference type="GO" id="GO:0043916">
    <property type="term" value="F:DNA-7-methylguanine glycosylase activity"/>
    <property type="evidence" value="ECO:0007669"/>
    <property type="project" value="TreeGrafter"/>
</dbReference>
<dbReference type="FunFam" id="1.10.340.30:FF:000004">
    <property type="entry name" value="DNA-3-methyladenine glycosylase II"/>
    <property type="match status" value="1"/>
</dbReference>
<proteinExistence type="inferred from homology"/>
<dbReference type="InterPro" id="IPR003265">
    <property type="entry name" value="HhH-GPD_domain"/>
</dbReference>
<dbReference type="CDD" id="cd00056">
    <property type="entry name" value="ENDO3c"/>
    <property type="match status" value="1"/>
</dbReference>
<dbReference type="GO" id="GO:0032131">
    <property type="term" value="F:alkylated DNA binding"/>
    <property type="evidence" value="ECO:0007669"/>
    <property type="project" value="TreeGrafter"/>
</dbReference>
<comment type="similarity">
    <text evidence="2">Belongs to the alkylbase DNA glycosidase AlkA family.</text>
</comment>
<dbReference type="Proteomes" id="UP000236197">
    <property type="component" value="Unassembled WGS sequence"/>
</dbReference>
<comment type="caution">
    <text evidence="7">The sequence shown here is derived from an EMBL/GenBank/DDBJ whole genome shotgun (WGS) entry which is preliminary data.</text>
</comment>
<dbReference type="RefSeq" id="WP_103265761.1">
    <property type="nucleotide sequence ID" value="NZ_CABMLE010000017.1"/>
</dbReference>
<dbReference type="SMART" id="SM00478">
    <property type="entry name" value="ENDO3c"/>
    <property type="match status" value="1"/>
</dbReference>
<dbReference type="GO" id="GO:0006307">
    <property type="term" value="P:DNA alkylation repair"/>
    <property type="evidence" value="ECO:0007669"/>
    <property type="project" value="TreeGrafter"/>
</dbReference>
<name>A0A2K2U9H0_9ACTN</name>
<evidence type="ECO:0000256" key="3">
    <source>
        <dbReference type="ARBA" id="ARBA00012000"/>
    </source>
</evidence>
<dbReference type="EC" id="3.2.2.21" evidence="3"/>
<evidence type="ECO:0000313" key="7">
    <source>
        <dbReference type="EMBL" id="PNV66924.1"/>
    </source>
</evidence>